<sequence>MTFKFKTTIALSCLISSTLLLSACNKDPKAPSPQEQQTQNSNDAIGQLKQIPIKQFPTTADDAHDIAILDDYDRRFTEMSDSMEIELAKMKEANTLTPAFEQQRQKDNVQSALNMLKELELKTEQGRYIQGLLYEYWDNQAKVLEQSTLTSTTENTDTAKQVDHLNEYLHAQSQLHHWKSSQPTEIKKASE</sequence>
<accession>A0ABN0JRX3</accession>
<protein>
    <submittedName>
        <fullName evidence="2">Uncharacterized protein</fullName>
    </submittedName>
</protein>
<name>A0ABN0JRX3_9GAMM</name>
<comment type="caution">
    <text evidence="2">The sequence shown here is derived from an EMBL/GenBank/DDBJ whole genome shotgun (WGS) entry which is preliminary data.</text>
</comment>
<dbReference type="GeneID" id="92834330"/>
<evidence type="ECO:0000313" key="3">
    <source>
        <dbReference type="Proteomes" id="UP000013190"/>
    </source>
</evidence>
<evidence type="ECO:0000256" key="1">
    <source>
        <dbReference type="SAM" id="SignalP"/>
    </source>
</evidence>
<reference evidence="2 3" key="2">
    <citation type="journal article" date="2016" name="Int. J. Syst. Evol. Microbiol.">
        <title>Taxonomy of haemolytic and/or proteolytic strains of the genus Acinetobacter with the proposal of Acinetobacter courvalinii sp. nov. (genomic species 14 sensu Bouvet &amp; Jeanjean), Acinetobacter dispersus sp. nov. (genomic species 17), Acinetobacter modestus sp. nov., Acinetobacter proteolyticus sp. nov. and Acinetobacter vivianii sp. nov.</title>
        <authorList>
            <person name="Nemec A."/>
            <person name="Radolfova-Krizova L."/>
            <person name="Maixnerova M."/>
            <person name="Vrestiakova E."/>
            <person name="Jezek P."/>
            <person name="Sedo O."/>
        </authorList>
    </citation>
    <scope>NUCLEOTIDE SEQUENCE [LARGE SCALE GENOMIC DNA]</scope>
    <source>
        <strain evidence="2 3">NIPH 236</strain>
    </source>
</reference>
<feature type="signal peptide" evidence="1">
    <location>
        <begin position="1"/>
        <end position="22"/>
    </location>
</feature>
<proteinExistence type="predicted"/>
<keyword evidence="3" id="KW-1185">Reference proteome</keyword>
<evidence type="ECO:0000313" key="2">
    <source>
        <dbReference type="EMBL" id="ENU28073.1"/>
    </source>
</evidence>
<dbReference type="PROSITE" id="PS51257">
    <property type="entry name" value="PROKAR_LIPOPROTEIN"/>
    <property type="match status" value="1"/>
</dbReference>
<dbReference type="EMBL" id="APOJ01000016">
    <property type="protein sequence ID" value="ENU28073.1"/>
    <property type="molecule type" value="Genomic_DNA"/>
</dbReference>
<keyword evidence="1" id="KW-0732">Signal</keyword>
<dbReference type="Proteomes" id="UP000013190">
    <property type="component" value="Unassembled WGS sequence"/>
</dbReference>
<reference evidence="3" key="1">
    <citation type="submission" date="2013-02" db="EMBL/GenBank/DDBJ databases">
        <title>The Genome Sequence of Acinetobacter sp. NIPH 236.</title>
        <authorList>
            <consortium name="The Broad Institute Genome Sequencing Platform"/>
            <consortium name="The Broad Institute Genome Sequencing Center for Infectious Disease"/>
            <person name="Cerqueira G."/>
            <person name="Feldgarden M."/>
            <person name="Courvalin P."/>
            <person name="Perichon B."/>
            <person name="Grillot-Courvalin C."/>
            <person name="Clermont D."/>
            <person name="Rocha E."/>
            <person name="Yoon E.-J."/>
            <person name="Nemec A."/>
            <person name="Walker B."/>
            <person name="Young S.K."/>
            <person name="Zeng Q."/>
            <person name="Gargeya S."/>
            <person name="Fitzgerald M."/>
            <person name="Haas B."/>
            <person name="Abouelleil A."/>
            <person name="Alvarado L."/>
            <person name="Arachchi H.M."/>
            <person name="Berlin A.M."/>
            <person name="Chapman S.B."/>
            <person name="Dewar J."/>
            <person name="Goldberg J."/>
            <person name="Griggs A."/>
            <person name="Gujja S."/>
            <person name="Hansen M."/>
            <person name="Howarth C."/>
            <person name="Imamovic A."/>
            <person name="Larimer J."/>
            <person name="McCowan C."/>
            <person name="Murphy C."/>
            <person name="Neiman D."/>
            <person name="Pearson M."/>
            <person name="Priest M."/>
            <person name="Roberts A."/>
            <person name="Saif S."/>
            <person name="Shea T."/>
            <person name="Sisk P."/>
            <person name="Sykes S."/>
            <person name="Wortman J."/>
            <person name="Nusbaum C."/>
            <person name="Birren B."/>
        </authorList>
    </citation>
    <scope>NUCLEOTIDE SEQUENCE [LARGE SCALE GENOMIC DNA]</scope>
    <source>
        <strain evidence="3">NIPH 236</strain>
    </source>
</reference>
<organism evidence="2 3">
    <name type="scientific">Acinetobacter modestus</name>
    <dbReference type="NCBI Taxonomy" id="1776740"/>
    <lineage>
        <taxon>Bacteria</taxon>
        <taxon>Pseudomonadati</taxon>
        <taxon>Pseudomonadota</taxon>
        <taxon>Gammaproteobacteria</taxon>
        <taxon>Moraxellales</taxon>
        <taxon>Moraxellaceae</taxon>
        <taxon>Acinetobacter</taxon>
    </lineage>
</organism>
<dbReference type="RefSeq" id="WP_004660250.1">
    <property type="nucleotide sequence ID" value="NZ_BMDV01000003.1"/>
</dbReference>
<gene>
    <name evidence="2" type="ORF">F992_00910</name>
</gene>
<feature type="chain" id="PRO_5046294205" evidence="1">
    <location>
        <begin position="23"/>
        <end position="191"/>
    </location>
</feature>